<dbReference type="EMBL" id="CP049000">
    <property type="protein sequence ID" value="QID83971.1"/>
    <property type="molecule type" value="Genomic_DNA"/>
</dbReference>
<dbReference type="Proteomes" id="UP000501346">
    <property type="component" value="Chromosome SeIII-ScIII"/>
</dbReference>
<proteinExistence type="predicted"/>
<dbReference type="PANTHER" id="PTHR31126:SF70">
    <property type="entry name" value="PROTEIN OCA4"/>
    <property type="match status" value="1"/>
</dbReference>
<dbReference type="InterPro" id="IPR004861">
    <property type="entry name" value="Siw14-like"/>
</dbReference>
<sequence>MLVPPANFGIAEEGIYRCSKVETLNLSFLETLNLKTAIFIGGQEPSKFFKDFFTRSSIKWIVLRMSDFSAAAVPVKSSSVSNANLYSNNNSTLSLQEEKKKSTANGSQNSTTGDPVIQEELAYHLTDNDDLMLIKSTCLKRTFKTLLNVDNYNVLLVDKTALVIGILRKIQKWNIASIINEYRLFSGKNRNYFAETFLEIINIEIEQEKDNKTIVDNKAKKLPLENNRTHSIEYKANSGKLIRVNEDDLCREPEVPQRLLTLINQIETKVKNNKVLQVSGVLGDDLKKTSSDLGIFGHRYRLAFNKKENGDYGYYKARGKDNVKIRIPCDSELPDWFKFQRDLWEKENVPEEHHFYREHIFT</sequence>
<dbReference type="InterPro" id="IPR029021">
    <property type="entry name" value="Prot-tyrosine_phosphatase-like"/>
</dbReference>
<accession>A0A6C1E4U8</accession>
<dbReference type="AlphaFoldDB" id="A0A6C1E4U8"/>
<gene>
    <name evidence="1" type="primary">OCA4</name>
    <name evidence="1" type="ORF">GRS66_006460</name>
</gene>
<dbReference type="CDD" id="cd17662">
    <property type="entry name" value="PFA-DSP_Oca4"/>
    <property type="match status" value="1"/>
</dbReference>
<dbReference type="OrthoDB" id="6375174at2759"/>
<dbReference type="PANTHER" id="PTHR31126">
    <property type="entry name" value="TYROSINE-PROTEIN PHOSPHATASE"/>
    <property type="match status" value="1"/>
</dbReference>
<name>A0A6C1E4U8_SACPS</name>
<protein>
    <submittedName>
        <fullName evidence="1">Protein required for replication of Brome mosaic virus</fullName>
    </submittedName>
</protein>
<dbReference type="GO" id="GO:0016791">
    <property type="term" value="F:phosphatase activity"/>
    <property type="evidence" value="ECO:0007669"/>
    <property type="project" value="TreeGrafter"/>
</dbReference>
<organism evidence="1 2">
    <name type="scientific">Saccharomyces pastorianus</name>
    <name type="common">Lager yeast</name>
    <name type="synonym">Saccharomyces cerevisiae x Saccharomyces eubayanus</name>
    <dbReference type="NCBI Taxonomy" id="27292"/>
    <lineage>
        <taxon>Eukaryota</taxon>
        <taxon>Fungi</taxon>
        <taxon>Dikarya</taxon>
        <taxon>Ascomycota</taxon>
        <taxon>Saccharomycotina</taxon>
        <taxon>Saccharomycetes</taxon>
        <taxon>Saccharomycetales</taxon>
        <taxon>Saccharomycetaceae</taxon>
        <taxon>Saccharomyces</taxon>
    </lineage>
</organism>
<keyword evidence="2" id="KW-1185">Reference proteome</keyword>
<reference evidence="1 2" key="1">
    <citation type="journal article" date="2019" name="BMC Genomics">
        <title>Chromosome level assembly and comparative genome analysis confirm lager-brewing yeasts originated from a single hybridization.</title>
        <authorList>
            <person name="Salazar A.N."/>
            <person name="Gorter de Vries A.R."/>
            <person name="van den Broek M."/>
            <person name="Brouwers N."/>
            <person name="de la Torre Cortes P."/>
            <person name="Kuijpers N.G.A."/>
            <person name="Daran J.G."/>
            <person name="Abeel T."/>
        </authorList>
    </citation>
    <scope>NUCLEOTIDE SEQUENCE [LARGE SCALE GENOMIC DNA]</scope>
    <source>
        <strain evidence="1 2">CBS 1483</strain>
    </source>
</reference>
<evidence type="ECO:0000313" key="2">
    <source>
        <dbReference type="Proteomes" id="UP000501346"/>
    </source>
</evidence>
<dbReference type="Pfam" id="PF03162">
    <property type="entry name" value="Y_phosphatase2"/>
    <property type="match status" value="1"/>
</dbReference>
<dbReference type="SUPFAM" id="SSF52799">
    <property type="entry name" value="(Phosphotyrosine protein) phosphatases II"/>
    <property type="match status" value="1"/>
</dbReference>
<evidence type="ECO:0000313" key="1">
    <source>
        <dbReference type="EMBL" id="QID83971.1"/>
    </source>
</evidence>
<dbReference type="Gene3D" id="3.90.190.10">
    <property type="entry name" value="Protein tyrosine phosphatase superfamily"/>
    <property type="match status" value="1"/>
</dbReference>